<gene>
    <name evidence="9 10" type="primary">fliQ</name>
    <name evidence="10" type="ORF">FYJ39_12485</name>
</gene>
<evidence type="ECO:0000256" key="3">
    <source>
        <dbReference type="ARBA" id="ARBA00021718"/>
    </source>
</evidence>
<evidence type="ECO:0000256" key="1">
    <source>
        <dbReference type="ARBA" id="ARBA00004651"/>
    </source>
</evidence>
<keyword evidence="10" id="KW-0966">Cell projection</keyword>
<comment type="function">
    <text evidence="9">Role in flagellar biosynthesis.</text>
</comment>
<proteinExistence type="inferred from homology"/>
<dbReference type="PRINTS" id="PR00952">
    <property type="entry name" value="TYPE3IMQPROT"/>
</dbReference>
<dbReference type="PIRSF" id="PIRSF004669">
    <property type="entry name" value="FliQ"/>
    <property type="match status" value="1"/>
</dbReference>
<organism evidence="10 11">
    <name type="scientific">Clostridium porci</name>
    <dbReference type="NCBI Taxonomy" id="2605778"/>
    <lineage>
        <taxon>Bacteria</taxon>
        <taxon>Bacillati</taxon>
        <taxon>Bacillota</taxon>
        <taxon>Clostridia</taxon>
        <taxon>Eubacteriales</taxon>
        <taxon>Clostridiaceae</taxon>
        <taxon>Clostridium</taxon>
    </lineage>
</organism>
<name>A0A7X2NMF7_9CLOT</name>
<evidence type="ECO:0000313" key="10">
    <source>
        <dbReference type="EMBL" id="MSS37371.1"/>
    </source>
</evidence>
<dbReference type="RefSeq" id="WP_154472798.1">
    <property type="nucleotide sequence ID" value="NZ_DBEWUL010000174.1"/>
</dbReference>
<dbReference type="PANTHER" id="PTHR34040:SF2">
    <property type="entry name" value="FLAGELLAR BIOSYNTHETIC PROTEIN FLIQ"/>
    <property type="match status" value="1"/>
</dbReference>
<keyword evidence="10" id="KW-0282">Flagellum</keyword>
<feature type="transmembrane region" description="Helical" evidence="9">
    <location>
        <begin position="20"/>
        <end position="39"/>
    </location>
</feature>
<dbReference type="InterPro" id="IPR002191">
    <property type="entry name" value="Bac_export_3"/>
</dbReference>
<keyword evidence="7 9" id="KW-0472">Membrane</keyword>
<evidence type="ECO:0000256" key="5">
    <source>
        <dbReference type="ARBA" id="ARBA00022692"/>
    </source>
</evidence>
<dbReference type="GO" id="GO:0009425">
    <property type="term" value="C:bacterial-type flagellum basal body"/>
    <property type="evidence" value="ECO:0007669"/>
    <property type="project" value="UniProtKB-SubCell"/>
</dbReference>
<keyword evidence="6 9" id="KW-1133">Transmembrane helix</keyword>
<evidence type="ECO:0000313" key="11">
    <source>
        <dbReference type="Proteomes" id="UP000429958"/>
    </source>
</evidence>
<keyword evidence="4 9" id="KW-1003">Cell membrane</keyword>
<evidence type="ECO:0000256" key="9">
    <source>
        <dbReference type="RuleBase" id="RU364090"/>
    </source>
</evidence>
<evidence type="ECO:0000256" key="4">
    <source>
        <dbReference type="ARBA" id="ARBA00022475"/>
    </source>
</evidence>
<evidence type="ECO:0000256" key="8">
    <source>
        <dbReference type="ARBA" id="ARBA00023143"/>
    </source>
</evidence>
<comment type="caution">
    <text evidence="10">The sequence shown here is derived from an EMBL/GenBank/DDBJ whole genome shotgun (WGS) entry which is preliminary data.</text>
</comment>
<dbReference type="InterPro" id="IPR006305">
    <property type="entry name" value="FliQ"/>
</dbReference>
<dbReference type="GO" id="GO:0009306">
    <property type="term" value="P:protein secretion"/>
    <property type="evidence" value="ECO:0007669"/>
    <property type="project" value="InterPro"/>
</dbReference>
<sequence length="87" mass="9563">MTDLQILDILYQTFQLALKLSLPFLLVSMAVGVLISIFQAATQINEQTLTFVPKFLAILAVMGFLGSTMLVMMQDFTKQIFGMIAGG</sequence>
<feature type="transmembrane region" description="Helical" evidence="9">
    <location>
        <begin position="51"/>
        <end position="73"/>
    </location>
</feature>
<evidence type="ECO:0000256" key="6">
    <source>
        <dbReference type="ARBA" id="ARBA00022989"/>
    </source>
</evidence>
<keyword evidence="11" id="KW-1185">Reference proteome</keyword>
<dbReference type="AlphaFoldDB" id="A0A7X2NMF7"/>
<dbReference type="GO" id="GO:0044780">
    <property type="term" value="P:bacterial-type flagellum assembly"/>
    <property type="evidence" value="ECO:0007669"/>
    <property type="project" value="InterPro"/>
</dbReference>
<keyword evidence="8 9" id="KW-0975">Bacterial flagellum</keyword>
<dbReference type="NCBIfam" id="TIGR01402">
    <property type="entry name" value="fliQ"/>
    <property type="match status" value="1"/>
</dbReference>
<reference evidence="10 11" key="1">
    <citation type="submission" date="2019-08" db="EMBL/GenBank/DDBJ databases">
        <title>In-depth cultivation of the pig gut microbiome towards novel bacterial diversity and tailored functional studies.</title>
        <authorList>
            <person name="Wylensek D."/>
            <person name="Hitch T.C.A."/>
            <person name="Clavel T."/>
        </authorList>
    </citation>
    <scope>NUCLEOTIDE SEQUENCE [LARGE SCALE GENOMIC DNA]</scope>
    <source>
        <strain evidence="10 11">WCA-389-WT-23D1</strain>
    </source>
</reference>
<dbReference type="Proteomes" id="UP000429958">
    <property type="component" value="Unassembled WGS sequence"/>
</dbReference>
<dbReference type="Pfam" id="PF01313">
    <property type="entry name" value="Bac_export_3"/>
    <property type="match status" value="1"/>
</dbReference>
<keyword evidence="5 9" id="KW-0812">Transmembrane</keyword>
<dbReference type="EMBL" id="VUMD01000010">
    <property type="protein sequence ID" value="MSS37371.1"/>
    <property type="molecule type" value="Genomic_DNA"/>
</dbReference>
<comment type="similarity">
    <text evidence="2 9">Belongs to the FliQ/MopD/SpaQ family.</text>
</comment>
<comment type="subcellular location">
    <subcellularLocation>
        <location evidence="1 9">Cell membrane</location>
        <topology evidence="1">Multi-pass membrane protein</topology>
    </subcellularLocation>
    <subcellularLocation>
        <location evidence="9">Bacterial flagellum basal body</location>
    </subcellularLocation>
</comment>
<accession>A0A7X2NMF7</accession>
<protein>
    <recommendedName>
        <fullName evidence="3 9">Flagellar biosynthetic protein FliQ</fullName>
    </recommendedName>
</protein>
<keyword evidence="10" id="KW-0969">Cilium</keyword>
<dbReference type="GO" id="GO:0005886">
    <property type="term" value="C:plasma membrane"/>
    <property type="evidence" value="ECO:0007669"/>
    <property type="project" value="UniProtKB-SubCell"/>
</dbReference>
<evidence type="ECO:0000256" key="7">
    <source>
        <dbReference type="ARBA" id="ARBA00023136"/>
    </source>
</evidence>
<evidence type="ECO:0000256" key="2">
    <source>
        <dbReference type="ARBA" id="ARBA00006156"/>
    </source>
</evidence>
<dbReference type="PANTHER" id="PTHR34040">
    <property type="entry name" value="FLAGELLAR BIOSYNTHETIC PROTEIN FLIQ"/>
    <property type="match status" value="1"/>
</dbReference>